<keyword evidence="2" id="KW-0732">Signal</keyword>
<feature type="transmembrane region" description="Helical" evidence="1">
    <location>
        <begin position="54"/>
        <end position="73"/>
    </location>
</feature>
<dbReference type="GeneTree" id="ENSGT00990000205381"/>
<dbReference type="InterPro" id="IPR042406">
    <property type="entry name" value="VKORC1/VKORC1L1"/>
</dbReference>
<reference evidence="4" key="2">
    <citation type="submission" date="2025-08" db="UniProtKB">
        <authorList>
            <consortium name="Ensembl"/>
        </authorList>
    </citation>
    <scope>IDENTIFICATION</scope>
</reference>
<dbReference type="GO" id="GO:0042373">
    <property type="term" value="P:vitamin K metabolic process"/>
    <property type="evidence" value="ECO:0007669"/>
    <property type="project" value="InterPro"/>
</dbReference>
<dbReference type="PANTHER" id="PTHR14519:SF8">
    <property type="entry name" value="VITAMIN K EPOXIDE REDUCTASE COMPLEX SUBUNIT 1"/>
    <property type="match status" value="1"/>
</dbReference>
<organism evidence="4 5">
    <name type="scientific">Taeniopygia guttata</name>
    <name type="common">Zebra finch</name>
    <name type="synonym">Poephila guttata</name>
    <dbReference type="NCBI Taxonomy" id="59729"/>
    <lineage>
        <taxon>Eukaryota</taxon>
        <taxon>Metazoa</taxon>
        <taxon>Chordata</taxon>
        <taxon>Craniata</taxon>
        <taxon>Vertebrata</taxon>
        <taxon>Euteleostomi</taxon>
        <taxon>Archelosauria</taxon>
        <taxon>Archosauria</taxon>
        <taxon>Dinosauria</taxon>
        <taxon>Saurischia</taxon>
        <taxon>Theropoda</taxon>
        <taxon>Coelurosauria</taxon>
        <taxon>Aves</taxon>
        <taxon>Neognathae</taxon>
        <taxon>Neoaves</taxon>
        <taxon>Telluraves</taxon>
        <taxon>Australaves</taxon>
        <taxon>Passeriformes</taxon>
        <taxon>Passeroidea</taxon>
        <taxon>Estrildidae</taxon>
        <taxon>Estrildinae</taxon>
        <taxon>Taeniopygia</taxon>
    </lineage>
</organism>
<dbReference type="Proteomes" id="UP000007754">
    <property type="component" value="Chromosome 16"/>
</dbReference>
<evidence type="ECO:0000256" key="1">
    <source>
        <dbReference type="SAM" id="Phobius"/>
    </source>
</evidence>
<keyword evidence="1" id="KW-1133">Transmembrane helix</keyword>
<dbReference type="Pfam" id="PF07884">
    <property type="entry name" value="VKOR"/>
    <property type="match status" value="1"/>
</dbReference>
<evidence type="ECO:0000256" key="2">
    <source>
        <dbReference type="SAM" id="SignalP"/>
    </source>
</evidence>
<dbReference type="AlphaFoldDB" id="A0A674H295"/>
<reference evidence="4 5" key="1">
    <citation type="journal article" date="2010" name="Nature">
        <title>The genome of a songbird.</title>
        <authorList>
            <person name="Warren W.C."/>
            <person name="Clayton D.F."/>
            <person name="Ellegren H."/>
            <person name="Arnold A.P."/>
            <person name="Hillier L.W."/>
            <person name="Kunstner A."/>
            <person name="Searle S."/>
            <person name="White S."/>
            <person name="Vilella A.J."/>
            <person name="Fairley S."/>
            <person name="Heger A."/>
            <person name="Kong L."/>
            <person name="Ponting C.P."/>
            <person name="Jarvis E.D."/>
            <person name="Mello C.V."/>
            <person name="Minx P."/>
            <person name="Lovell P."/>
            <person name="Velho T.A."/>
            <person name="Ferris M."/>
            <person name="Balakrishnan C.N."/>
            <person name="Sinha S."/>
            <person name="Blatti C."/>
            <person name="London S.E."/>
            <person name="Li Y."/>
            <person name="Lin Y.C."/>
            <person name="George J."/>
            <person name="Sweedler J."/>
            <person name="Southey B."/>
            <person name="Gunaratne P."/>
            <person name="Watson M."/>
            <person name="Nam K."/>
            <person name="Backstrom N."/>
            <person name="Smeds L."/>
            <person name="Nabholz B."/>
            <person name="Itoh Y."/>
            <person name="Whitney O."/>
            <person name="Pfenning A.R."/>
            <person name="Howard J."/>
            <person name="Volker M."/>
            <person name="Skinner B.M."/>
            <person name="Griffin D.K."/>
            <person name="Ye L."/>
            <person name="McLaren W.M."/>
            <person name="Flicek P."/>
            <person name="Quesada V."/>
            <person name="Velasco G."/>
            <person name="Lopez-Otin C."/>
            <person name="Puente X.S."/>
            <person name="Olender T."/>
            <person name="Lancet D."/>
            <person name="Smit A.F."/>
            <person name="Hubley R."/>
            <person name="Konkel M.K."/>
            <person name="Walker J.A."/>
            <person name="Batzer M.A."/>
            <person name="Gu W."/>
            <person name="Pollock D.D."/>
            <person name="Chen L."/>
            <person name="Cheng Z."/>
            <person name="Eichler E.E."/>
            <person name="Stapley J."/>
            <person name="Slate J."/>
            <person name="Ekblom R."/>
            <person name="Birkhead T."/>
            <person name="Burke T."/>
            <person name="Burt D."/>
            <person name="Scharff C."/>
            <person name="Adam I."/>
            <person name="Richard H."/>
            <person name="Sultan M."/>
            <person name="Soldatov A."/>
            <person name="Lehrach H."/>
            <person name="Edwards S.V."/>
            <person name="Yang S.P."/>
            <person name="Li X."/>
            <person name="Graves T."/>
            <person name="Fulton L."/>
            <person name="Nelson J."/>
            <person name="Chinwalla A."/>
            <person name="Hou S."/>
            <person name="Mardis E.R."/>
            <person name="Wilson R.K."/>
        </authorList>
    </citation>
    <scope>NUCLEOTIDE SEQUENCE [LARGE SCALE GENOMIC DNA]</scope>
</reference>
<evidence type="ECO:0000313" key="4">
    <source>
        <dbReference type="Ensembl" id="ENSTGUP00000028636.1"/>
    </source>
</evidence>
<protein>
    <recommendedName>
        <fullName evidence="3">Vitamin K epoxide reductase domain-containing protein</fullName>
    </recommendedName>
</protein>
<evidence type="ECO:0000313" key="5">
    <source>
        <dbReference type="Proteomes" id="UP000007754"/>
    </source>
</evidence>
<feature type="chain" id="PRO_5025644326" description="Vitamin K epoxide reductase domain-containing protein" evidence="2">
    <location>
        <begin position="21"/>
        <end position="121"/>
    </location>
</feature>
<dbReference type="Ensembl" id="ENSTGUT00000030210.1">
    <property type="protein sequence ID" value="ENSTGUP00000028636.1"/>
    <property type="gene ID" value="ENSTGUG00000023754.1"/>
</dbReference>
<keyword evidence="1" id="KW-0812">Transmembrane</keyword>
<feature type="signal peptide" evidence="2">
    <location>
        <begin position="1"/>
        <end position="20"/>
    </location>
</feature>
<proteinExistence type="predicted"/>
<feature type="domain" description="Vitamin K epoxide reductase" evidence="3">
    <location>
        <begin position="6"/>
        <end position="107"/>
    </location>
</feature>
<dbReference type="InParanoid" id="A0A674H295"/>
<dbReference type="PANTHER" id="PTHR14519">
    <property type="entry name" value="VITAMIN K EPOXIDE REDUCTASE COMPLEX, SUBUNIT 1"/>
    <property type="match status" value="1"/>
</dbReference>
<sequence>MAAALRAALCVAGAALSVYALHVEHEVAKDPSYRAACDLGPSVSCTRVFSSRRGLFQLFPYMAMFAWVICIYAHEGVVCVNYFHIWACLHGLFAYVGMKVWFICIHRHEGMICMAYLHIWA</sequence>
<name>A0A674H295_TAEGU</name>
<dbReference type="GO" id="GO:0047057">
    <property type="term" value="F:vitamin-K-epoxide reductase (warfarin-sensitive) activity"/>
    <property type="evidence" value="ECO:0007669"/>
    <property type="project" value="InterPro"/>
</dbReference>
<evidence type="ECO:0000259" key="3">
    <source>
        <dbReference type="Pfam" id="PF07884"/>
    </source>
</evidence>
<reference evidence="4" key="3">
    <citation type="submission" date="2025-09" db="UniProtKB">
        <authorList>
            <consortium name="Ensembl"/>
        </authorList>
    </citation>
    <scope>IDENTIFICATION</scope>
</reference>
<dbReference type="InterPro" id="IPR012932">
    <property type="entry name" value="VKOR"/>
</dbReference>
<accession>A0A674H295</accession>
<keyword evidence="1" id="KW-0472">Membrane</keyword>
<keyword evidence="5" id="KW-1185">Reference proteome</keyword>
<feature type="transmembrane region" description="Helical" evidence="1">
    <location>
        <begin position="85"/>
        <end position="103"/>
    </location>
</feature>
<dbReference type="GO" id="GO:0007596">
    <property type="term" value="P:blood coagulation"/>
    <property type="evidence" value="ECO:0007669"/>
    <property type="project" value="TreeGrafter"/>
</dbReference>